<evidence type="ECO:0000313" key="2">
    <source>
        <dbReference type="Proteomes" id="UP000283587"/>
    </source>
</evidence>
<keyword evidence="2" id="KW-1185">Reference proteome</keyword>
<reference evidence="2" key="1">
    <citation type="submission" date="2018-09" db="EMBL/GenBank/DDBJ databases">
        <title>Paracoccus onubensis nov. sp. a moderate halophilic bacterium isolated from Gruta de las Maravillas (Aracena, Spain).</title>
        <authorList>
            <person name="Jurado V."/>
            <person name="Gutierrez-Patricio S."/>
            <person name="Gonzalez-Pimentel J.L."/>
            <person name="Miller A.Z."/>
            <person name="Laiz L."/>
            <person name="Saiz-Jimenez C."/>
        </authorList>
    </citation>
    <scope>NUCLEOTIDE SEQUENCE [LARGE SCALE GENOMIC DNA]</scope>
    <source>
        <strain evidence="2">DSM 26381</strain>
    </source>
</reference>
<gene>
    <name evidence="1" type="ORF">D3P05_17880</name>
</gene>
<protein>
    <submittedName>
        <fullName evidence="1">XRE family transcriptional regulator</fullName>
    </submittedName>
</protein>
<dbReference type="OrthoDB" id="8611097at2"/>
<dbReference type="AlphaFoldDB" id="A0A419A1N1"/>
<dbReference type="Proteomes" id="UP000283587">
    <property type="component" value="Unassembled WGS sequence"/>
</dbReference>
<sequence>MRAKMGTIVPKKGTAVQIEAAQARYREAVAAALRTELGQTHQAIKTAMRWTGASERAVKYWLSGERGPSGEHLIALAQHSDMVLVTILAMADRLTDGQHRGAGCPDRLLVLQIPGQKQKSSEDLQCR</sequence>
<organism evidence="1 2">
    <name type="scientific">Paracoccus siganidrum</name>
    <dbReference type="NCBI Taxonomy" id="1276757"/>
    <lineage>
        <taxon>Bacteria</taxon>
        <taxon>Pseudomonadati</taxon>
        <taxon>Pseudomonadota</taxon>
        <taxon>Alphaproteobacteria</taxon>
        <taxon>Rhodobacterales</taxon>
        <taxon>Paracoccaceae</taxon>
        <taxon>Paracoccus</taxon>
    </lineage>
</organism>
<name>A0A419A1N1_9RHOB</name>
<evidence type="ECO:0000313" key="1">
    <source>
        <dbReference type="EMBL" id="RJL06940.1"/>
    </source>
</evidence>
<comment type="caution">
    <text evidence="1">The sequence shown here is derived from an EMBL/GenBank/DDBJ whole genome shotgun (WGS) entry which is preliminary data.</text>
</comment>
<proteinExistence type="predicted"/>
<dbReference type="EMBL" id="QZEW01000092">
    <property type="protein sequence ID" value="RJL06940.1"/>
    <property type="molecule type" value="Genomic_DNA"/>
</dbReference>
<accession>A0A419A1N1</accession>
<dbReference type="RefSeq" id="WP_119900159.1">
    <property type="nucleotide sequence ID" value="NZ_QNRC01000047.1"/>
</dbReference>